<gene>
    <name evidence="1" type="ORF">CXU09_11910</name>
</gene>
<dbReference type="EMBL" id="PJKN01000008">
    <property type="protein sequence ID" value="PNC53391.1"/>
    <property type="molecule type" value="Genomic_DNA"/>
</dbReference>
<comment type="caution">
    <text evidence="1">The sequence shown here is derived from an EMBL/GenBank/DDBJ whole genome shotgun (WGS) entry which is preliminary data.</text>
</comment>
<proteinExistence type="predicted"/>
<name>A0AAP8NJ67_9BACT</name>
<dbReference type="SUPFAM" id="SSF88697">
    <property type="entry name" value="PUA domain-like"/>
    <property type="match status" value="1"/>
</dbReference>
<dbReference type="AlphaFoldDB" id="A0AAP8NJ67"/>
<accession>A0AAP8NJ67</accession>
<evidence type="ECO:0000313" key="2">
    <source>
        <dbReference type="Proteomes" id="UP000235914"/>
    </source>
</evidence>
<dbReference type="Gene3D" id="2.30.130.30">
    <property type="entry name" value="Hypothetical protein"/>
    <property type="match status" value="1"/>
</dbReference>
<dbReference type="Proteomes" id="UP000235914">
    <property type="component" value="Unassembled WGS sequence"/>
</dbReference>
<evidence type="ECO:0008006" key="3">
    <source>
        <dbReference type="Google" id="ProtNLM"/>
    </source>
</evidence>
<protein>
    <recommendedName>
        <fullName evidence="3">ASCH domain-containing protein</fullName>
    </recommendedName>
</protein>
<evidence type="ECO:0000313" key="1">
    <source>
        <dbReference type="EMBL" id="PNC53391.1"/>
    </source>
</evidence>
<sequence>MSRRLALIPLRPRYWDMYRDGSKIWELRKVSHSPRGVDGLIIYATAPVSRIVGEVDLISTHVGYVNDVWDVVKDGCGITRKQYDLYYQDQEIAIAYRLGNVYDYPTSLWMLPAPQGYRYLRQEMYHQFRCQTGRPRLVHASCGCAD</sequence>
<dbReference type="InterPro" id="IPR015947">
    <property type="entry name" value="PUA-like_sf"/>
</dbReference>
<reference evidence="1 2" key="1">
    <citation type="journal article" date="2017" name="BMC Genomics">
        <title>Genome sequencing of 39 Akkermansia muciniphila isolates reveals its population structure, genomic and functional diverisity, and global distribution in mammalian gut microbiotas.</title>
        <authorList>
            <person name="Guo X."/>
            <person name="Li S."/>
            <person name="Zhang J."/>
            <person name="Wu F."/>
            <person name="Li X."/>
            <person name="Wu D."/>
            <person name="Zhang M."/>
            <person name="Ou Z."/>
            <person name="Jie Z."/>
            <person name="Yan Q."/>
            <person name="Li P."/>
            <person name="Yi J."/>
            <person name="Peng Y."/>
        </authorList>
    </citation>
    <scope>NUCLEOTIDE SEQUENCE [LARGE SCALE GENOMIC DNA]</scope>
    <source>
        <strain evidence="1 2">GP43</strain>
    </source>
</reference>
<organism evidence="1 2">
    <name type="scientific">Akkermansia muciniphila</name>
    <dbReference type="NCBI Taxonomy" id="239935"/>
    <lineage>
        <taxon>Bacteria</taxon>
        <taxon>Pseudomonadati</taxon>
        <taxon>Verrucomicrobiota</taxon>
        <taxon>Verrucomicrobiia</taxon>
        <taxon>Verrucomicrobiales</taxon>
        <taxon>Akkermansiaceae</taxon>
        <taxon>Akkermansia</taxon>
    </lineage>
</organism>